<feature type="signal peptide" evidence="1">
    <location>
        <begin position="1"/>
        <end position="23"/>
    </location>
</feature>
<gene>
    <name evidence="2" type="ORF">EMPG_10051</name>
</gene>
<accession>A0A0H1B645</accession>
<dbReference type="EMBL" id="LDEV01003021">
    <property type="protein sequence ID" value="KLJ06553.1"/>
    <property type="molecule type" value="Genomic_DNA"/>
</dbReference>
<proteinExistence type="predicted"/>
<feature type="chain" id="PRO_5005199502" evidence="1">
    <location>
        <begin position="24"/>
        <end position="329"/>
    </location>
</feature>
<keyword evidence="1" id="KW-0732">Signal</keyword>
<organism evidence="2 3">
    <name type="scientific">Blastomyces silverae</name>
    <dbReference type="NCBI Taxonomy" id="2060906"/>
    <lineage>
        <taxon>Eukaryota</taxon>
        <taxon>Fungi</taxon>
        <taxon>Dikarya</taxon>
        <taxon>Ascomycota</taxon>
        <taxon>Pezizomycotina</taxon>
        <taxon>Eurotiomycetes</taxon>
        <taxon>Eurotiomycetidae</taxon>
        <taxon>Onygenales</taxon>
        <taxon>Ajellomycetaceae</taxon>
        <taxon>Blastomyces</taxon>
    </lineage>
</organism>
<evidence type="ECO:0000313" key="2">
    <source>
        <dbReference type="EMBL" id="KLJ06553.1"/>
    </source>
</evidence>
<evidence type="ECO:0000256" key="1">
    <source>
        <dbReference type="SAM" id="SignalP"/>
    </source>
</evidence>
<dbReference type="InterPro" id="IPR045383">
    <property type="entry name" value="DUF6528"/>
</dbReference>
<dbReference type="AlphaFoldDB" id="A0A0H1B645"/>
<sequence>MLKHHPPIPLILLLVTFFSTLLAAAPADYYIAGVDQTPNAVRVFPRNKPWTSSNLYWSFTAGKSSRGWSNLSDVKLRKTSSQGWIALVCASGGNAGIIDVSKKNLKTDLSDVLWTGSPGGNPHAIERIPHIGAVVVASSTPGKLTLYYPGNPKKINDFKNLKRSSVKYNAPGAHGVLWDPNGAPNDPEKGILWVSLDKYIRKYKITGRGKAMRLVREGGSIPFPGKGGLGHDLQPDYTNKNVLLTTDSYGAYAYDISTAKWTTLREEKAIKSFVRHRSGEYLWVTKEGKDGWVSRWVSFGIKAGEEASDKKGGNRMGFYKARVHDLAFE</sequence>
<dbReference type="OrthoDB" id="4235135at2759"/>
<dbReference type="SUPFAM" id="SSF51004">
    <property type="entry name" value="C-terminal (heme d1) domain of cytochrome cd1-nitrite reductase"/>
    <property type="match status" value="1"/>
</dbReference>
<reference evidence="3" key="1">
    <citation type="journal article" date="2015" name="PLoS Genet.">
        <title>The dynamic genome and transcriptome of the human fungal pathogen Blastomyces and close relative Emmonsia.</title>
        <authorList>
            <person name="Munoz J.F."/>
            <person name="Gauthier G.M."/>
            <person name="Desjardins C.A."/>
            <person name="Gallo J.E."/>
            <person name="Holder J."/>
            <person name="Sullivan T.D."/>
            <person name="Marty A.J."/>
            <person name="Carmen J.C."/>
            <person name="Chen Z."/>
            <person name="Ding L."/>
            <person name="Gujja S."/>
            <person name="Magrini V."/>
            <person name="Misas E."/>
            <person name="Mitreva M."/>
            <person name="Priest M."/>
            <person name="Saif S."/>
            <person name="Whiston E.A."/>
            <person name="Young S."/>
            <person name="Zeng Q."/>
            <person name="Goldman W.E."/>
            <person name="Mardis E.R."/>
            <person name="Taylor J.W."/>
            <person name="McEwen J.G."/>
            <person name="Clay O.K."/>
            <person name="Klein B.S."/>
            <person name="Cuomo C.A."/>
        </authorList>
    </citation>
    <scope>NUCLEOTIDE SEQUENCE [LARGE SCALE GENOMIC DNA]</scope>
    <source>
        <strain evidence="3">UAMH 139</strain>
    </source>
</reference>
<evidence type="ECO:0000313" key="3">
    <source>
        <dbReference type="Proteomes" id="UP000053573"/>
    </source>
</evidence>
<keyword evidence="3" id="KW-1185">Reference proteome</keyword>
<dbReference type="Proteomes" id="UP000053573">
    <property type="component" value="Unassembled WGS sequence"/>
</dbReference>
<comment type="caution">
    <text evidence="2">The sequence shown here is derived from an EMBL/GenBank/DDBJ whole genome shotgun (WGS) entry which is preliminary data.</text>
</comment>
<name>A0A0H1B645_9EURO</name>
<dbReference type="InterPro" id="IPR011048">
    <property type="entry name" value="Haem_d1_sf"/>
</dbReference>
<dbReference type="Pfam" id="PF20138">
    <property type="entry name" value="DUF6528"/>
    <property type="match status" value="1"/>
</dbReference>
<protein>
    <submittedName>
        <fullName evidence="2">Uncharacterized protein</fullName>
    </submittedName>
</protein>